<comment type="cofactor">
    <cofactor evidence="2">
        <name>heme</name>
        <dbReference type="ChEBI" id="CHEBI:30413"/>
    </cofactor>
</comment>
<dbReference type="PRINTS" id="PR00463">
    <property type="entry name" value="EP450I"/>
</dbReference>
<dbReference type="PANTHER" id="PTHR24305">
    <property type="entry name" value="CYTOCHROME P450"/>
    <property type="match status" value="1"/>
</dbReference>
<keyword evidence="3" id="KW-0732">Signal</keyword>
<dbReference type="EMBL" id="JAQIZZ010000007">
    <property type="protein sequence ID" value="KAJ5532844.1"/>
    <property type="molecule type" value="Genomic_DNA"/>
</dbReference>
<keyword evidence="2" id="KW-0349">Heme</keyword>
<evidence type="ECO:0000313" key="5">
    <source>
        <dbReference type="Proteomes" id="UP001220324"/>
    </source>
</evidence>
<proteinExistence type="inferred from homology"/>
<evidence type="ECO:0000256" key="3">
    <source>
        <dbReference type="SAM" id="SignalP"/>
    </source>
</evidence>
<comment type="caution">
    <text evidence="4">The sequence shown here is derived from an EMBL/GenBank/DDBJ whole genome shotgun (WGS) entry which is preliminary data.</text>
</comment>
<dbReference type="GO" id="GO:0004497">
    <property type="term" value="F:monooxygenase activity"/>
    <property type="evidence" value="ECO:0007669"/>
    <property type="project" value="InterPro"/>
</dbReference>
<dbReference type="GO" id="GO:0005506">
    <property type="term" value="F:iron ion binding"/>
    <property type="evidence" value="ECO:0007669"/>
    <property type="project" value="InterPro"/>
</dbReference>
<comment type="similarity">
    <text evidence="1">Belongs to the cytochrome P450 family.</text>
</comment>
<dbReference type="Proteomes" id="UP001220324">
    <property type="component" value="Unassembled WGS sequence"/>
</dbReference>
<organism evidence="4 5">
    <name type="scientific">Penicillium frequentans</name>
    <dbReference type="NCBI Taxonomy" id="3151616"/>
    <lineage>
        <taxon>Eukaryota</taxon>
        <taxon>Fungi</taxon>
        <taxon>Dikarya</taxon>
        <taxon>Ascomycota</taxon>
        <taxon>Pezizomycotina</taxon>
        <taxon>Eurotiomycetes</taxon>
        <taxon>Eurotiomycetidae</taxon>
        <taxon>Eurotiales</taxon>
        <taxon>Aspergillaceae</taxon>
        <taxon>Penicillium</taxon>
    </lineage>
</organism>
<gene>
    <name evidence="4" type="ORF">N7494_009396</name>
</gene>
<dbReference type="InterPro" id="IPR001128">
    <property type="entry name" value="Cyt_P450"/>
</dbReference>
<accession>A0AAD6CRM9</accession>
<evidence type="ECO:0000256" key="2">
    <source>
        <dbReference type="PIRSR" id="PIRSR602401-1"/>
    </source>
</evidence>
<feature type="binding site" description="axial binding residue" evidence="2">
    <location>
        <position position="505"/>
    </location>
    <ligand>
        <name>heme</name>
        <dbReference type="ChEBI" id="CHEBI:30413"/>
    </ligand>
    <ligandPart>
        <name>Fe</name>
        <dbReference type="ChEBI" id="CHEBI:18248"/>
    </ligandPart>
</feature>
<evidence type="ECO:0000313" key="4">
    <source>
        <dbReference type="EMBL" id="KAJ5532844.1"/>
    </source>
</evidence>
<dbReference type="AlphaFoldDB" id="A0AAD6CRM9"/>
<dbReference type="InterPro" id="IPR002401">
    <property type="entry name" value="Cyt_P450_E_grp-I"/>
</dbReference>
<keyword evidence="2" id="KW-0479">Metal-binding</keyword>
<dbReference type="GO" id="GO:0016705">
    <property type="term" value="F:oxidoreductase activity, acting on paired donors, with incorporation or reduction of molecular oxygen"/>
    <property type="evidence" value="ECO:0007669"/>
    <property type="project" value="InterPro"/>
</dbReference>
<protein>
    <submittedName>
        <fullName evidence="4">Cytochrome P450</fullName>
    </submittedName>
</protein>
<feature type="signal peptide" evidence="3">
    <location>
        <begin position="1"/>
        <end position="17"/>
    </location>
</feature>
<name>A0AAD6CRM9_9EURO</name>
<dbReference type="PANTHER" id="PTHR24305:SF166">
    <property type="entry name" value="CYTOCHROME P450 12A4, MITOCHONDRIAL-RELATED"/>
    <property type="match status" value="1"/>
</dbReference>
<keyword evidence="5" id="KW-1185">Reference proteome</keyword>
<reference evidence="4 5" key="1">
    <citation type="journal article" date="2023" name="IMA Fungus">
        <title>Comparative genomic study of the Penicillium genus elucidates a diverse pangenome and 15 lateral gene transfer events.</title>
        <authorList>
            <person name="Petersen C."/>
            <person name="Sorensen T."/>
            <person name="Nielsen M.R."/>
            <person name="Sondergaard T.E."/>
            <person name="Sorensen J.L."/>
            <person name="Fitzpatrick D.A."/>
            <person name="Frisvad J.C."/>
            <person name="Nielsen K.L."/>
        </authorList>
    </citation>
    <scope>NUCLEOTIDE SEQUENCE [LARGE SCALE GENOMIC DNA]</scope>
    <source>
        <strain evidence="4 5">IBT 35679</strain>
    </source>
</reference>
<keyword evidence="2" id="KW-0408">Iron</keyword>
<evidence type="ECO:0000256" key="1">
    <source>
        <dbReference type="ARBA" id="ARBA00010617"/>
    </source>
</evidence>
<dbReference type="InterPro" id="IPR050121">
    <property type="entry name" value="Cytochrome_P450_monoxygenase"/>
</dbReference>
<sequence length="573" mass="64186">MFLLFLGLLALLYFAWSMVMMEINYRRASAMGIPVVRLCIDSQNLPWMILEPHVWPLLDKLPFSFGSFGRYSRRGWFFLDKGDSHRRYGPVWALATPREVTVVVAESEAIHNIFQRRTDFVRPSIMYKVLEVYGPCISTANGQDWARHRKIVATPFNEGIMSYTWDESVEQASQMLDVWTGEGSSEISSVSGDTRTVSLNVLAATGFRKSYPFLSAQDQSGPASYRDSLQTILDNAILLMVAPRNLLDLPFAPESWKRLGKAAKDFKNHMLTMLNDETKALNEGKPGSGSIMTTLVRAMDIQHESIKSEKSGASAKGLSVDEIFGNIFVINFAGHDTTANTLSFTMLLLSAYPEVQDWVAEELQSLPEDTKGRYSDLFPKLNRCRAIMLETLRLFPPVPSLPKLTYGSPQSLKVGDNTIVIPQNSGVLINLINTHISPEYWADPFSWKPARWVTTSSASESDSALLLETERMFTPKLGSTIPADERIVTPARCTYFPWADGGHSCPGNKFSQVEFVAVMAKLLHHHRVRAVPKSGETCGQTRDRILATTQDVDLQLLLRMKDADKVRLSCARV</sequence>
<dbReference type="Pfam" id="PF00067">
    <property type="entry name" value="p450"/>
    <property type="match status" value="1"/>
</dbReference>
<dbReference type="CDD" id="cd11070">
    <property type="entry name" value="CYP56-like"/>
    <property type="match status" value="1"/>
</dbReference>
<dbReference type="GO" id="GO:0043386">
    <property type="term" value="P:mycotoxin biosynthetic process"/>
    <property type="evidence" value="ECO:0007669"/>
    <property type="project" value="UniProtKB-ARBA"/>
</dbReference>
<dbReference type="Gene3D" id="1.10.630.10">
    <property type="entry name" value="Cytochrome P450"/>
    <property type="match status" value="1"/>
</dbReference>
<feature type="chain" id="PRO_5041931071" evidence="3">
    <location>
        <begin position="18"/>
        <end position="573"/>
    </location>
</feature>
<dbReference type="PRINTS" id="PR00385">
    <property type="entry name" value="P450"/>
</dbReference>
<dbReference type="SUPFAM" id="SSF48264">
    <property type="entry name" value="Cytochrome P450"/>
    <property type="match status" value="1"/>
</dbReference>
<dbReference type="InterPro" id="IPR036396">
    <property type="entry name" value="Cyt_P450_sf"/>
</dbReference>
<dbReference type="GO" id="GO:0020037">
    <property type="term" value="F:heme binding"/>
    <property type="evidence" value="ECO:0007669"/>
    <property type="project" value="InterPro"/>
</dbReference>